<dbReference type="GO" id="GO:0006828">
    <property type="term" value="P:manganese ion transport"/>
    <property type="evidence" value="ECO:0000318"/>
    <property type="project" value="GO_Central"/>
</dbReference>
<dbReference type="PRINTS" id="PR00447">
    <property type="entry name" value="NATRESASSCMP"/>
</dbReference>
<dbReference type="Pfam" id="PF01566">
    <property type="entry name" value="Nramp"/>
    <property type="match status" value="1"/>
</dbReference>
<organism evidence="8 9">
    <name type="scientific">Thalassiosira pseudonana</name>
    <name type="common">Marine diatom</name>
    <name type="synonym">Cyclotella nana</name>
    <dbReference type="NCBI Taxonomy" id="35128"/>
    <lineage>
        <taxon>Eukaryota</taxon>
        <taxon>Sar</taxon>
        <taxon>Stramenopiles</taxon>
        <taxon>Ochrophyta</taxon>
        <taxon>Bacillariophyta</taxon>
        <taxon>Coscinodiscophyceae</taxon>
        <taxon>Thalassiosirophycidae</taxon>
        <taxon>Thalassiosirales</taxon>
        <taxon>Thalassiosiraceae</taxon>
        <taxon>Thalassiosira</taxon>
    </lineage>
</organism>
<dbReference type="KEGG" id="tps:THAPSDRAFT_9840"/>
<feature type="compositionally biased region" description="Basic and acidic residues" evidence="6">
    <location>
        <begin position="7"/>
        <end position="16"/>
    </location>
</feature>
<dbReference type="GO" id="GO:0006879">
    <property type="term" value="P:intracellular iron ion homeostasis"/>
    <property type="evidence" value="ECO:0000318"/>
    <property type="project" value="GO_Central"/>
</dbReference>
<dbReference type="STRING" id="35128.B8CCF6"/>
<protein>
    <submittedName>
        <fullName evidence="8">Uncharacterized protein</fullName>
    </submittedName>
</protein>
<evidence type="ECO:0000256" key="7">
    <source>
        <dbReference type="SAM" id="Phobius"/>
    </source>
</evidence>
<reference evidence="8 9" key="1">
    <citation type="journal article" date="2004" name="Science">
        <title>The genome of the diatom Thalassiosira pseudonana: ecology, evolution, and metabolism.</title>
        <authorList>
            <person name="Armbrust E.V."/>
            <person name="Berges J.A."/>
            <person name="Bowler C."/>
            <person name="Green B.R."/>
            <person name="Martinez D."/>
            <person name="Putnam N.H."/>
            <person name="Zhou S."/>
            <person name="Allen A.E."/>
            <person name="Apt K.E."/>
            <person name="Bechner M."/>
            <person name="Brzezinski M.A."/>
            <person name="Chaal B.K."/>
            <person name="Chiovitti A."/>
            <person name="Davis A.K."/>
            <person name="Demarest M.S."/>
            <person name="Detter J.C."/>
            <person name="Glavina T."/>
            <person name="Goodstein D."/>
            <person name="Hadi M.Z."/>
            <person name="Hellsten U."/>
            <person name="Hildebrand M."/>
            <person name="Jenkins B.D."/>
            <person name="Jurka J."/>
            <person name="Kapitonov V.V."/>
            <person name="Kroger N."/>
            <person name="Lau W.W."/>
            <person name="Lane T.W."/>
            <person name="Larimer F.W."/>
            <person name="Lippmeier J.C."/>
            <person name="Lucas S."/>
            <person name="Medina M."/>
            <person name="Montsant A."/>
            <person name="Obornik M."/>
            <person name="Parker M.S."/>
            <person name="Palenik B."/>
            <person name="Pazour G.J."/>
            <person name="Richardson P.M."/>
            <person name="Rynearson T.A."/>
            <person name="Saito M.A."/>
            <person name="Schwartz D.C."/>
            <person name="Thamatrakoln K."/>
            <person name="Valentin K."/>
            <person name="Vardi A."/>
            <person name="Wilkerson F.P."/>
            <person name="Rokhsar D.S."/>
        </authorList>
    </citation>
    <scope>NUCLEOTIDE SEQUENCE [LARGE SCALE GENOMIC DNA]</scope>
    <source>
        <strain evidence="8 9">CCMP1335</strain>
    </source>
</reference>
<evidence type="ECO:0000313" key="9">
    <source>
        <dbReference type="Proteomes" id="UP000001449"/>
    </source>
</evidence>
<dbReference type="NCBIfam" id="TIGR01197">
    <property type="entry name" value="nramp"/>
    <property type="match status" value="1"/>
</dbReference>
<feature type="transmembrane region" description="Helical" evidence="7">
    <location>
        <begin position="86"/>
        <end position="106"/>
    </location>
</feature>
<gene>
    <name evidence="8" type="ORF">THAPSDRAFT_9840</name>
</gene>
<accession>B8CCF6</accession>
<dbReference type="EMBL" id="CM000649">
    <property type="protein sequence ID" value="EED88944.1"/>
    <property type="molecule type" value="Genomic_DNA"/>
</dbReference>
<evidence type="ECO:0000256" key="1">
    <source>
        <dbReference type="ARBA" id="ARBA00004141"/>
    </source>
</evidence>
<dbReference type="InParanoid" id="B8CCF6"/>
<evidence type="ECO:0000256" key="5">
    <source>
        <dbReference type="ARBA" id="ARBA00023136"/>
    </source>
</evidence>
<feature type="transmembrane region" description="Helical" evidence="7">
    <location>
        <begin position="127"/>
        <end position="152"/>
    </location>
</feature>
<feature type="transmembrane region" description="Helical" evidence="7">
    <location>
        <begin position="230"/>
        <end position="249"/>
    </location>
</feature>
<name>B8CCF6_THAPS</name>
<evidence type="ECO:0000256" key="6">
    <source>
        <dbReference type="SAM" id="MobiDB-lite"/>
    </source>
</evidence>
<feature type="transmembrane region" description="Helical" evidence="7">
    <location>
        <begin position="158"/>
        <end position="177"/>
    </location>
</feature>
<dbReference type="GO" id="GO:0034755">
    <property type="term" value="P:iron ion transmembrane transport"/>
    <property type="evidence" value="ECO:0000318"/>
    <property type="project" value="GO_Central"/>
</dbReference>
<dbReference type="GO" id="GO:0005886">
    <property type="term" value="C:plasma membrane"/>
    <property type="evidence" value="ECO:0000318"/>
    <property type="project" value="GO_Central"/>
</dbReference>
<dbReference type="PaxDb" id="35128-Thaps9840"/>
<evidence type="ECO:0000256" key="3">
    <source>
        <dbReference type="ARBA" id="ARBA00022692"/>
    </source>
</evidence>
<reference evidence="8 9" key="2">
    <citation type="journal article" date="2008" name="Nature">
        <title>The Phaeodactylum genome reveals the evolutionary history of diatom genomes.</title>
        <authorList>
            <person name="Bowler C."/>
            <person name="Allen A.E."/>
            <person name="Badger J.H."/>
            <person name="Grimwood J."/>
            <person name="Jabbari K."/>
            <person name="Kuo A."/>
            <person name="Maheswari U."/>
            <person name="Martens C."/>
            <person name="Maumus F."/>
            <person name="Otillar R.P."/>
            <person name="Rayko E."/>
            <person name="Salamov A."/>
            <person name="Vandepoele K."/>
            <person name="Beszteri B."/>
            <person name="Gruber A."/>
            <person name="Heijde M."/>
            <person name="Katinka M."/>
            <person name="Mock T."/>
            <person name="Valentin K."/>
            <person name="Verret F."/>
            <person name="Berges J.A."/>
            <person name="Brownlee C."/>
            <person name="Cadoret J.P."/>
            <person name="Chiovitti A."/>
            <person name="Choi C.J."/>
            <person name="Coesel S."/>
            <person name="De Martino A."/>
            <person name="Detter J.C."/>
            <person name="Durkin C."/>
            <person name="Falciatore A."/>
            <person name="Fournet J."/>
            <person name="Haruta M."/>
            <person name="Huysman M.J."/>
            <person name="Jenkins B.D."/>
            <person name="Jiroutova K."/>
            <person name="Jorgensen R.E."/>
            <person name="Joubert Y."/>
            <person name="Kaplan A."/>
            <person name="Kroger N."/>
            <person name="Kroth P.G."/>
            <person name="La Roche J."/>
            <person name="Lindquist E."/>
            <person name="Lommer M."/>
            <person name="Martin-Jezequel V."/>
            <person name="Lopez P.J."/>
            <person name="Lucas S."/>
            <person name="Mangogna M."/>
            <person name="McGinnis K."/>
            <person name="Medlin L.K."/>
            <person name="Montsant A."/>
            <person name="Oudot-Le Secq M.P."/>
            <person name="Napoli C."/>
            <person name="Obornik M."/>
            <person name="Parker M.S."/>
            <person name="Petit J.L."/>
            <person name="Porcel B.M."/>
            <person name="Poulsen N."/>
            <person name="Robison M."/>
            <person name="Rychlewski L."/>
            <person name="Rynearson T.A."/>
            <person name="Schmutz J."/>
            <person name="Shapiro H."/>
            <person name="Siaut M."/>
            <person name="Stanley M."/>
            <person name="Sussman M.R."/>
            <person name="Taylor A.R."/>
            <person name="Vardi A."/>
            <person name="von Dassow P."/>
            <person name="Vyverman W."/>
            <person name="Willis A."/>
            <person name="Wyrwicz L.S."/>
            <person name="Rokhsar D.S."/>
            <person name="Weissenbach J."/>
            <person name="Armbrust E.V."/>
            <person name="Green B.R."/>
            <person name="Van de Peer Y."/>
            <person name="Grigoriev I.V."/>
        </authorList>
    </citation>
    <scope>NUCLEOTIDE SEQUENCE [LARGE SCALE GENOMIC DNA]</scope>
    <source>
        <strain evidence="8 9">CCMP1335</strain>
    </source>
</reference>
<keyword evidence="4 7" id="KW-1133">Transmembrane helix</keyword>
<dbReference type="FunCoup" id="B8CCF6">
    <property type="interactions" value="44"/>
</dbReference>
<keyword evidence="2" id="KW-0813">Transport</keyword>
<proteinExistence type="predicted"/>
<evidence type="ECO:0000313" key="8">
    <source>
        <dbReference type="EMBL" id="EED88944.1"/>
    </source>
</evidence>
<dbReference type="NCBIfam" id="NF037982">
    <property type="entry name" value="Nramp_1"/>
    <property type="match status" value="1"/>
</dbReference>
<keyword evidence="9" id="KW-1185">Reference proteome</keyword>
<dbReference type="AlphaFoldDB" id="B8CCF6"/>
<feature type="transmembrane region" description="Helical" evidence="7">
    <location>
        <begin position="184"/>
        <end position="202"/>
    </location>
</feature>
<dbReference type="GO" id="GO:0030026">
    <property type="term" value="P:intracellular manganese ion homeostasis"/>
    <property type="evidence" value="ECO:0000318"/>
    <property type="project" value="GO_Central"/>
</dbReference>
<feature type="transmembrane region" description="Helical" evidence="7">
    <location>
        <begin position="326"/>
        <end position="345"/>
    </location>
</feature>
<feature type="transmembrane region" description="Helical" evidence="7">
    <location>
        <begin position="366"/>
        <end position="384"/>
    </location>
</feature>
<feature type="region of interest" description="Disordered" evidence="6">
    <location>
        <begin position="1"/>
        <end position="28"/>
    </location>
</feature>
<evidence type="ECO:0000256" key="4">
    <source>
        <dbReference type="ARBA" id="ARBA00022989"/>
    </source>
</evidence>
<dbReference type="GO" id="GO:0005384">
    <property type="term" value="F:manganese ion transmembrane transporter activity"/>
    <property type="evidence" value="ECO:0000318"/>
    <property type="project" value="GO_Central"/>
</dbReference>
<dbReference type="HOGENOM" id="CLU_020088_5_1_1"/>
<dbReference type="InterPro" id="IPR001046">
    <property type="entry name" value="NRAMP_fam"/>
</dbReference>
<dbReference type="Proteomes" id="UP000001449">
    <property type="component" value="Chromosome 14"/>
</dbReference>
<dbReference type="GeneID" id="7452682"/>
<dbReference type="PANTHER" id="PTHR11706:SF33">
    <property type="entry name" value="NATURAL RESISTANCE-ASSOCIATED MACROPHAGE PROTEIN 2"/>
    <property type="match status" value="1"/>
</dbReference>
<feature type="transmembrane region" description="Helical" evidence="7">
    <location>
        <begin position="470"/>
        <end position="488"/>
    </location>
</feature>
<comment type="subcellular location">
    <subcellularLocation>
        <location evidence="1">Membrane</location>
        <topology evidence="1">Multi-pass membrane protein</topology>
    </subcellularLocation>
</comment>
<sequence>MQDANELNERSLHHEDDDSSCVEEAPIKEQSTKTKTALWEPSNVWWKDFLYFSGPGWFVSIAYVDPGNYQADIQAGSTSRYNLLFALWWTAILSIYVQILCVRLAFHTKMSLAEVQAKSCRTKVGKYFAWIVAEFTTIVTDLPGVIGFGIALHHFFGWPYYIGVLLSLVTTMVFLATLNYGVRILEFVLFVFVGIMSVSIWVETALVSPKTTELMKGWIYGFVELDKSDVFSITGILGAVVMPHNLYLHTAAVQSRVEHLKQEPGVMEKALTFSSIEPVAPIIVTFFVNLGLVSIAAEQVYGSENADSVGLTDFCTYFQSLKGGCVMWAIALLASGQSGAITTTFTGQSVMDGFLNIRLPAAVRAVGTRLLAITPCVIVSILFPDNLNGLVNNVNALLSVLLPFAFTPLVKFNCSESIMGKGKASEGTEKTVLHAFAITVWAINAIALSVEGGGYFGDIMAEMETSTEKVLLILLQIGIQSFYAWWVFSTLFGSIECIVESERCEDEDKETLDVDTL</sequence>
<keyword evidence="3 7" id="KW-0812">Transmembrane</keyword>
<feature type="transmembrane region" description="Helical" evidence="7">
    <location>
        <begin position="431"/>
        <end position="450"/>
    </location>
</feature>
<feature type="transmembrane region" description="Helical" evidence="7">
    <location>
        <begin position="390"/>
        <end position="410"/>
    </location>
</feature>
<dbReference type="RefSeq" id="XP_002293935.1">
    <property type="nucleotide sequence ID" value="XM_002293899.1"/>
</dbReference>
<keyword evidence="5 7" id="KW-0472">Membrane</keyword>
<evidence type="ECO:0000256" key="2">
    <source>
        <dbReference type="ARBA" id="ARBA00022448"/>
    </source>
</evidence>
<dbReference type="eggNOG" id="KOG1291">
    <property type="taxonomic scope" value="Eukaryota"/>
</dbReference>
<dbReference type="OMA" id="STYLVWT"/>
<dbReference type="PANTHER" id="PTHR11706">
    <property type="entry name" value="SOLUTE CARRIER PROTEIN FAMILY 11 MEMBER"/>
    <property type="match status" value="1"/>
</dbReference>